<gene>
    <name evidence="11" type="ORF">Cvel_23066</name>
</gene>
<dbReference type="EMBL" id="CDMZ01001475">
    <property type="protein sequence ID" value="CEM33152.1"/>
    <property type="molecule type" value="Genomic_DNA"/>
</dbReference>
<protein>
    <recommendedName>
        <fullName evidence="12">Lipase maturation factor</fullName>
    </recommendedName>
</protein>
<feature type="transmembrane region" description="Helical" evidence="8">
    <location>
        <begin position="76"/>
        <end position="100"/>
    </location>
</feature>
<dbReference type="PANTHER" id="PTHR14463">
    <property type="entry name" value="LIPASE MATURATION FACTOR"/>
    <property type="match status" value="1"/>
</dbReference>
<dbReference type="PANTHER" id="PTHR14463:SF10">
    <property type="entry name" value="LIPASE MATURATION FACTOR 1"/>
    <property type="match status" value="1"/>
</dbReference>
<accession>A0A0G4GRG8</accession>
<evidence type="ECO:0008006" key="12">
    <source>
        <dbReference type="Google" id="ProtNLM"/>
    </source>
</evidence>
<evidence type="ECO:0000256" key="5">
    <source>
        <dbReference type="ARBA" id="ARBA00022989"/>
    </source>
</evidence>
<dbReference type="Pfam" id="PF06762">
    <property type="entry name" value="LMF1"/>
    <property type="match status" value="1"/>
</dbReference>
<comment type="similarity">
    <text evidence="2">Belongs to the lipase maturation factor family.</text>
</comment>
<organism evidence="11">
    <name type="scientific">Chromera velia CCMP2878</name>
    <dbReference type="NCBI Taxonomy" id="1169474"/>
    <lineage>
        <taxon>Eukaryota</taxon>
        <taxon>Sar</taxon>
        <taxon>Alveolata</taxon>
        <taxon>Colpodellida</taxon>
        <taxon>Chromeraceae</taxon>
        <taxon>Chromera</taxon>
    </lineage>
</organism>
<feature type="domain" description="Lipase maturation factor 1/2 N-terminal" evidence="9">
    <location>
        <begin position="257"/>
        <end position="419"/>
    </location>
</feature>
<dbReference type="GO" id="GO:0005789">
    <property type="term" value="C:endoplasmic reticulum membrane"/>
    <property type="evidence" value="ECO:0007669"/>
    <property type="project" value="UniProtKB-SubCell"/>
</dbReference>
<evidence type="ECO:0000259" key="9">
    <source>
        <dbReference type="Pfam" id="PF06762"/>
    </source>
</evidence>
<keyword evidence="3 8" id="KW-0812">Transmembrane</keyword>
<keyword evidence="5 8" id="KW-1133">Transmembrane helix</keyword>
<feature type="region of interest" description="Disordered" evidence="7">
    <location>
        <begin position="165"/>
        <end position="200"/>
    </location>
</feature>
<evidence type="ECO:0000313" key="11">
    <source>
        <dbReference type="EMBL" id="CEM33152.1"/>
    </source>
</evidence>
<feature type="transmembrane region" description="Helical" evidence="8">
    <location>
        <begin position="229"/>
        <end position="253"/>
    </location>
</feature>
<reference evidence="11" key="1">
    <citation type="submission" date="2014-11" db="EMBL/GenBank/DDBJ databases">
        <authorList>
            <person name="Otto D Thomas"/>
            <person name="Naeem Raeece"/>
        </authorList>
    </citation>
    <scope>NUCLEOTIDE SEQUENCE</scope>
</reference>
<name>A0A0G4GRG8_9ALVE</name>
<dbReference type="PhylomeDB" id="A0A0G4GRG8"/>
<feature type="transmembrane region" description="Helical" evidence="8">
    <location>
        <begin position="290"/>
        <end position="313"/>
    </location>
</feature>
<keyword evidence="6 8" id="KW-0472">Membrane</keyword>
<feature type="transmembrane region" description="Helical" evidence="8">
    <location>
        <begin position="46"/>
        <end position="64"/>
    </location>
</feature>
<dbReference type="VEuPathDB" id="CryptoDB:Cvel_23066"/>
<dbReference type="InterPro" id="IPR057434">
    <property type="entry name" value="LMF1/2_N"/>
</dbReference>
<comment type="subcellular location">
    <subcellularLocation>
        <location evidence="1">Endoplasmic reticulum membrane</location>
        <topology evidence="1">Multi-pass membrane protein</topology>
    </subcellularLocation>
</comment>
<dbReference type="AlphaFoldDB" id="A0A0G4GRG8"/>
<evidence type="ECO:0000259" key="10">
    <source>
        <dbReference type="Pfam" id="PF25179"/>
    </source>
</evidence>
<evidence type="ECO:0000256" key="8">
    <source>
        <dbReference type="SAM" id="Phobius"/>
    </source>
</evidence>
<evidence type="ECO:0000256" key="4">
    <source>
        <dbReference type="ARBA" id="ARBA00022824"/>
    </source>
</evidence>
<dbReference type="InterPro" id="IPR057433">
    <property type="entry name" value="LMF1/2_C"/>
</dbReference>
<sequence>MPSPARTSQNWAKKKFKSLKSWAQAPWDDRDWIPRTVAASEGVAKWIKPYLVICLVVNLFSGLLRDGSPLSVQRSSFWLTRIVFLRFLNFIYAVAFLVAFQQNKGLIGDTGLTPARDQMDDLHSALGGDSRKCFLQMPSVLWFVPQIEVKWRAFQKRLKEKLKRSGSGKSEDSAREEEAEGDEDRPSNSSSLFSVEEEEEEPVPFSAIRLDPWLDGLAQVGLGLSLLNLLFGSATFLGMAVLWGLYFSIVSVGQTWYSFGWESQLLETGILAAFLCPFSPFNWSSLPRCGPPLVCVWGFRFLIFRIMLGAGLIKVRGDDCWRELTCMDYHYQTQPVPNPFSHLFHFNSKKFHKVETATNHFVELLAPFMLVLAVRPLRLVGGLIQIIFQVVLILSGNLSFLNWLTIVPSIFCLDDAFLSPLFSAKTVGRAAALAETAHHARRSFLVDAVSAAAGFVGWDNSLFLSSPGGVGGLLEPVWMAARSLVLCAVALLLSRLSLPVLENLKSPGQAMNRSFGPWRLVNTYGAFGSVTKRRFEVVLQGTRSSDWRETKDEDWIEYQFNVKPGDLFRRPPWISPYHFRLDWLMWFCGFGSPQRHPWVYHLIARLLVNDPQASSLLRHNPFLNGSPPRWIRARLYEYRYALPGSEERRRGQHWVRRPVDDFVRPISVSDSLLMDIMLRSGWWRTTAEWINLARRALRGRGVMGQVGSAMSGLRQKMTDRLQRNSTVQGIQKIEKNVKKKKR</sequence>
<proteinExistence type="inferred from homology"/>
<keyword evidence="4" id="KW-0256">Endoplasmic reticulum</keyword>
<evidence type="ECO:0000256" key="7">
    <source>
        <dbReference type="SAM" id="MobiDB-lite"/>
    </source>
</evidence>
<evidence type="ECO:0000256" key="2">
    <source>
        <dbReference type="ARBA" id="ARBA00005512"/>
    </source>
</evidence>
<dbReference type="InterPro" id="IPR009613">
    <property type="entry name" value="LMF"/>
</dbReference>
<dbReference type="Pfam" id="PF25179">
    <property type="entry name" value="LMF1_C"/>
    <property type="match status" value="1"/>
</dbReference>
<evidence type="ECO:0000256" key="1">
    <source>
        <dbReference type="ARBA" id="ARBA00004477"/>
    </source>
</evidence>
<evidence type="ECO:0000256" key="3">
    <source>
        <dbReference type="ARBA" id="ARBA00022692"/>
    </source>
</evidence>
<dbReference type="GO" id="GO:0051604">
    <property type="term" value="P:protein maturation"/>
    <property type="evidence" value="ECO:0007669"/>
    <property type="project" value="InterPro"/>
</dbReference>
<evidence type="ECO:0000256" key="6">
    <source>
        <dbReference type="ARBA" id="ARBA00023136"/>
    </source>
</evidence>
<feature type="transmembrane region" description="Helical" evidence="8">
    <location>
        <begin position="377"/>
        <end position="394"/>
    </location>
</feature>
<feature type="compositionally biased region" description="Acidic residues" evidence="7">
    <location>
        <begin position="174"/>
        <end position="183"/>
    </location>
</feature>
<feature type="domain" description="Lipase maturation factor 1/2 C-terminal" evidence="10">
    <location>
        <begin position="520"/>
        <end position="662"/>
    </location>
</feature>